<proteinExistence type="predicted"/>
<keyword evidence="6" id="KW-1185">Reference proteome</keyword>
<evidence type="ECO:0000256" key="1">
    <source>
        <dbReference type="ARBA" id="ARBA00022777"/>
    </source>
</evidence>
<keyword evidence="3" id="KW-1133">Transmembrane helix</keyword>
<dbReference type="InterPro" id="IPR008979">
    <property type="entry name" value="Galactose-bd-like_sf"/>
</dbReference>
<dbReference type="SUPFAM" id="SSF49785">
    <property type="entry name" value="Galactose-binding domain-like"/>
    <property type="match status" value="1"/>
</dbReference>
<evidence type="ECO:0000313" key="6">
    <source>
        <dbReference type="Proteomes" id="UP000287872"/>
    </source>
</evidence>
<dbReference type="EMBL" id="BHYK01000003">
    <property type="protein sequence ID" value="GCD09018.1"/>
    <property type="molecule type" value="Genomic_DNA"/>
</dbReference>
<dbReference type="InterPro" id="IPR011623">
    <property type="entry name" value="7TMR_DISM_rcpt_extracell_dom1"/>
</dbReference>
<dbReference type="PANTHER" id="PTHR34220:SF7">
    <property type="entry name" value="SENSOR HISTIDINE KINASE YPDA"/>
    <property type="match status" value="1"/>
</dbReference>
<dbReference type="InterPro" id="IPR003594">
    <property type="entry name" value="HATPase_dom"/>
</dbReference>
<gene>
    <name evidence="5" type="ORF">Ctaglu_06410</name>
</gene>
<keyword evidence="3" id="KW-0812">Transmembrane</keyword>
<evidence type="ECO:0000256" key="3">
    <source>
        <dbReference type="SAM" id="Phobius"/>
    </source>
</evidence>
<keyword evidence="1 5" id="KW-0418">Kinase</keyword>
<accession>A0A401UHI6</accession>
<keyword evidence="3" id="KW-0472">Membrane</keyword>
<feature type="transmembrane region" description="Helical" evidence="3">
    <location>
        <begin position="359"/>
        <end position="377"/>
    </location>
</feature>
<keyword evidence="2" id="KW-0902">Two-component regulatory system</keyword>
<feature type="transmembrane region" description="Helical" evidence="3">
    <location>
        <begin position="205"/>
        <end position="231"/>
    </location>
</feature>
<evidence type="ECO:0000256" key="2">
    <source>
        <dbReference type="ARBA" id="ARBA00023012"/>
    </source>
</evidence>
<dbReference type="SUPFAM" id="SSF55874">
    <property type="entry name" value="ATPase domain of HSP90 chaperone/DNA topoisomerase II/histidine kinase"/>
    <property type="match status" value="1"/>
</dbReference>
<comment type="caution">
    <text evidence="5">The sequence shown here is derived from an EMBL/GenBank/DDBJ whole genome shotgun (WGS) entry which is preliminary data.</text>
</comment>
<dbReference type="Pfam" id="PF06580">
    <property type="entry name" value="His_kinase"/>
    <property type="match status" value="1"/>
</dbReference>
<dbReference type="InterPro" id="IPR036890">
    <property type="entry name" value="HATPase_C_sf"/>
</dbReference>
<protein>
    <submittedName>
        <fullName evidence="5">Histidine kinase</fullName>
    </submittedName>
</protein>
<evidence type="ECO:0000313" key="5">
    <source>
        <dbReference type="EMBL" id="GCD09018.1"/>
    </source>
</evidence>
<dbReference type="Pfam" id="PF02518">
    <property type="entry name" value="HATPase_c"/>
    <property type="match status" value="1"/>
</dbReference>
<keyword evidence="1 5" id="KW-0808">Transferase</keyword>
<dbReference type="InterPro" id="IPR050640">
    <property type="entry name" value="Bact_2-comp_sensor_kinase"/>
</dbReference>
<feature type="domain" description="Histidine kinase" evidence="4">
    <location>
        <begin position="535"/>
        <end position="634"/>
    </location>
</feature>
<dbReference type="GO" id="GO:0016020">
    <property type="term" value="C:membrane"/>
    <property type="evidence" value="ECO:0007669"/>
    <property type="project" value="InterPro"/>
</dbReference>
<dbReference type="SMART" id="SM00387">
    <property type="entry name" value="HATPase_c"/>
    <property type="match status" value="1"/>
</dbReference>
<name>A0A401UHI6_9CLOT</name>
<feature type="transmembrane region" description="Helical" evidence="3">
    <location>
        <begin position="331"/>
        <end position="352"/>
    </location>
</feature>
<organism evidence="5 6">
    <name type="scientific">Clostridium tagluense</name>
    <dbReference type="NCBI Taxonomy" id="360422"/>
    <lineage>
        <taxon>Bacteria</taxon>
        <taxon>Bacillati</taxon>
        <taxon>Bacillota</taxon>
        <taxon>Clostridia</taxon>
        <taxon>Eubacteriales</taxon>
        <taxon>Clostridiaceae</taxon>
        <taxon>Clostridium</taxon>
    </lineage>
</organism>
<dbReference type="Gene3D" id="3.30.565.10">
    <property type="entry name" value="Histidine kinase-like ATPase, C-terminal domain"/>
    <property type="match status" value="1"/>
</dbReference>
<dbReference type="PANTHER" id="PTHR34220">
    <property type="entry name" value="SENSOR HISTIDINE KINASE YPDA"/>
    <property type="match status" value="1"/>
</dbReference>
<dbReference type="Gene3D" id="2.60.120.260">
    <property type="entry name" value="Galactose-binding domain-like"/>
    <property type="match status" value="1"/>
</dbReference>
<dbReference type="InterPro" id="IPR010559">
    <property type="entry name" value="Sig_transdc_His_kin_internal"/>
</dbReference>
<sequence>MKSIRLNLRIVFIILFIVFMIFALIMMYSGGSELAYNGKVDLSSAYFKQNELVPLDGNWEFYWDRLLTTENFASEPAPQMDSFMEVPGDWSNRESGSKVYPHYGIATYRLRLNYPSTIKDPALRIKRIASAFKIYANGRLIEQVGNLRDKPSNLQQSCKLLIVDLPKDKQQVEIVFQVANLDYARGGLRESPVFGSKKVLEEQKMILFALQLLFIGSVSIFGIYYLLIFILERKSKTALLFIILCFVTALRSLVWGELPLINFFPKVPIKVGVYINYITGYNLMPIIILVIISIYPLEYKKTIVGLILMPNIFFEVLLLTPAKFMASFNKYFYVLMVLQIIYILGVLIKAVICRRDNAILVFISMGIFVLSIIEEMFHYKGIGSSNISYVYLCGNFALIMAMAFVQAGKQASIYKKLILYNKNLIEADRLRDKIMATEMSFLQAQIKPHFLYNAMSAIANVCEKDGKKAGNLIVDLAIYLRGSLEFNRLDKMVTIEKELEFISRYFNIEQARFGQKIQLLKEIEVSLDYKIPVLILQPLVENAVRHGISKKQVGGRVMVRMMKRTEGIIIEIEDDGIGIEGEKLDFLLSEKRKNQGVGLFNIHHRLLRLYGRGLDISSEMGRGTCVRFMMLEGREEL</sequence>
<feature type="transmembrane region" description="Helical" evidence="3">
    <location>
        <begin position="238"/>
        <end position="254"/>
    </location>
</feature>
<dbReference type="Proteomes" id="UP000287872">
    <property type="component" value="Unassembled WGS sequence"/>
</dbReference>
<dbReference type="GO" id="GO:0000155">
    <property type="term" value="F:phosphorelay sensor kinase activity"/>
    <property type="evidence" value="ECO:0007669"/>
    <property type="project" value="InterPro"/>
</dbReference>
<evidence type="ECO:0000259" key="4">
    <source>
        <dbReference type="PROSITE" id="PS50109"/>
    </source>
</evidence>
<dbReference type="AlphaFoldDB" id="A0A401UHI6"/>
<dbReference type="OrthoDB" id="9809348at2"/>
<dbReference type="RefSeq" id="WP_124998040.1">
    <property type="nucleotide sequence ID" value="NZ_BHYK01000003.1"/>
</dbReference>
<reference evidence="5 6" key="1">
    <citation type="submission" date="2018-11" db="EMBL/GenBank/DDBJ databases">
        <title>Genome sequencing and assembly of Clostridium tagluense strain A121.</title>
        <authorList>
            <person name="Murakami T."/>
            <person name="Segawa T."/>
            <person name="Shcherbakova V.A."/>
            <person name="Mori H."/>
            <person name="Yoshimura Y."/>
        </authorList>
    </citation>
    <scope>NUCLEOTIDE SEQUENCE [LARGE SCALE GENOMIC DNA]</scope>
    <source>
        <strain evidence="5 6">A121</strain>
    </source>
</reference>
<dbReference type="Pfam" id="PF07695">
    <property type="entry name" value="7TMR-DISM_7TM"/>
    <property type="match status" value="1"/>
</dbReference>
<dbReference type="InterPro" id="IPR005467">
    <property type="entry name" value="His_kinase_dom"/>
</dbReference>
<feature type="transmembrane region" description="Helical" evidence="3">
    <location>
        <begin position="7"/>
        <end position="28"/>
    </location>
</feature>
<feature type="transmembrane region" description="Helical" evidence="3">
    <location>
        <begin position="389"/>
        <end position="407"/>
    </location>
</feature>
<feature type="transmembrane region" description="Helical" evidence="3">
    <location>
        <begin position="274"/>
        <end position="295"/>
    </location>
</feature>
<dbReference type="PROSITE" id="PS50109">
    <property type="entry name" value="HIS_KIN"/>
    <property type="match status" value="1"/>
</dbReference>
<feature type="transmembrane region" description="Helical" evidence="3">
    <location>
        <begin position="302"/>
        <end position="319"/>
    </location>
</feature>